<dbReference type="PANTHER" id="PTHR43397:SF1">
    <property type="entry name" value="ERGOTHIONEINE BIOSYNTHESIS PROTEIN 1"/>
    <property type="match status" value="1"/>
</dbReference>
<evidence type="ECO:0000313" key="5">
    <source>
        <dbReference type="Proteomes" id="UP001595648"/>
    </source>
</evidence>
<keyword evidence="2" id="KW-0808">Transferase</keyword>
<name>A0ABV7MXF7_9HYPH</name>
<evidence type="ECO:0000259" key="3">
    <source>
        <dbReference type="Pfam" id="PF10017"/>
    </source>
</evidence>
<evidence type="ECO:0000313" key="4">
    <source>
        <dbReference type="EMBL" id="MFC3326107.1"/>
    </source>
</evidence>
<dbReference type="SUPFAM" id="SSF53335">
    <property type="entry name" value="S-adenosyl-L-methionine-dependent methyltransferases"/>
    <property type="match status" value="1"/>
</dbReference>
<accession>A0ABV7MXF7</accession>
<keyword evidence="5" id="KW-1185">Reference proteome</keyword>
<gene>
    <name evidence="4" type="ORF">ACFOJ9_30765</name>
</gene>
<dbReference type="InterPro" id="IPR029063">
    <property type="entry name" value="SAM-dependent_MTases_sf"/>
</dbReference>
<dbReference type="Pfam" id="PF10017">
    <property type="entry name" value="Methyltransf_33"/>
    <property type="match status" value="1"/>
</dbReference>
<evidence type="ECO:0000256" key="2">
    <source>
        <dbReference type="ARBA" id="ARBA00022679"/>
    </source>
</evidence>
<dbReference type="InterPro" id="IPR051128">
    <property type="entry name" value="EgtD_Methyltrsf_superfamily"/>
</dbReference>
<proteinExistence type="predicted"/>
<organism evidence="4 5">
    <name type="scientific">Mesorhizobium cantuariense</name>
    <dbReference type="NCBI Taxonomy" id="1300275"/>
    <lineage>
        <taxon>Bacteria</taxon>
        <taxon>Pseudomonadati</taxon>
        <taxon>Pseudomonadota</taxon>
        <taxon>Alphaproteobacteria</taxon>
        <taxon>Hyphomicrobiales</taxon>
        <taxon>Phyllobacteriaceae</taxon>
        <taxon>Mesorhizobium</taxon>
    </lineage>
</organism>
<reference evidence="5" key="1">
    <citation type="journal article" date="2019" name="Int. J. Syst. Evol. Microbiol.">
        <title>The Global Catalogue of Microorganisms (GCM) 10K type strain sequencing project: providing services to taxonomists for standard genome sequencing and annotation.</title>
        <authorList>
            <consortium name="The Broad Institute Genomics Platform"/>
            <consortium name="The Broad Institute Genome Sequencing Center for Infectious Disease"/>
            <person name="Wu L."/>
            <person name="Ma J."/>
        </authorList>
    </citation>
    <scope>NUCLEOTIDE SEQUENCE [LARGE SCALE GENOMIC DNA]</scope>
    <source>
        <strain evidence="5">ICMP 19515</strain>
    </source>
</reference>
<sequence>MVQHRPGTAAVAKRNEYNIIGADVPDETLFKGDLLVASLSAPPRTVNSIYYYDDTGSRLFERLCEEETYYLFRTEKEILTQHATSIADITGPIPLVELGSGNAEKTRLLIDAYVKAYGQTSYAAVDINHSILERAAENILSVTSDLDFLGIVGTYQTGLAQAANLIGPKLLVCLGSTMGNMHDDELHNLLLEARSALSPGDYFLVGIDLDKETEILEAAYNNQTAILTNLCVLQHLNWRFSGDFDLFKFRHVAFHNKSLHRMESHLEAMQDQLINLQKLKFSFQLEQGEMIRTEIMRKVDLHAFHDVFIEYNFRSVQHWTDSNQWYAVSLFQLAAESTELESKPPMEKML</sequence>
<dbReference type="Proteomes" id="UP001595648">
    <property type="component" value="Unassembled WGS sequence"/>
</dbReference>
<dbReference type="InterPro" id="IPR017804">
    <property type="entry name" value="MeTrfase_EgtD-like"/>
</dbReference>
<feature type="domain" description="Histidine-specific methyltransferase SAM-dependent" evidence="3">
    <location>
        <begin position="35"/>
        <end position="332"/>
    </location>
</feature>
<comment type="caution">
    <text evidence="4">The sequence shown here is derived from an EMBL/GenBank/DDBJ whole genome shotgun (WGS) entry which is preliminary data.</text>
</comment>
<dbReference type="EMBL" id="JBHRVD010000001">
    <property type="protein sequence ID" value="MFC3326107.1"/>
    <property type="molecule type" value="Genomic_DNA"/>
</dbReference>
<dbReference type="RefSeq" id="WP_378984683.1">
    <property type="nucleotide sequence ID" value="NZ_JBHRVD010000001.1"/>
</dbReference>
<dbReference type="PIRSF" id="PIRSF018005">
    <property type="entry name" value="UCP018005"/>
    <property type="match status" value="1"/>
</dbReference>
<evidence type="ECO:0000256" key="1">
    <source>
        <dbReference type="ARBA" id="ARBA00022603"/>
    </source>
</evidence>
<protein>
    <submittedName>
        <fullName evidence="4">L-histidine N(Alpha)-methyltransferase</fullName>
    </submittedName>
</protein>
<keyword evidence="1" id="KW-0489">Methyltransferase</keyword>
<dbReference type="PANTHER" id="PTHR43397">
    <property type="entry name" value="ERGOTHIONEINE BIOSYNTHESIS PROTEIN 1"/>
    <property type="match status" value="1"/>
</dbReference>
<dbReference type="InterPro" id="IPR019257">
    <property type="entry name" value="MeTrfase_dom"/>
</dbReference>
<dbReference type="Gene3D" id="3.40.50.150">
    <property type="entry name" value="Vaccinia Virus protein VP39"/>
    <property type="match status" value="1"/>
</dbReference>